<dbReference type="Proteomes" id="UP000814176">
    <property type="component" value="Unassembled WGS sequence"/>
</dbReference>
<dbReference type="RefSeq" id="XP_047772624.1">
    <property type="nucleotide sequence ID" value="XM_047925380.1"/>
</dbReference>
<feature type="region of interest" description="Disordered" evidence="1">
    <location>
        <begin position="178"/>
        <end position="205"/>
    </location>
</feature>
<organism evidence="2 3">
    <name type="scientific">Rhodofomes roseus</name>
    <dbReference type="NCBI Taxonomy" id="34475"/>
    <lineage>
        <taxon>Eukaryota</taxon>
        <taxon>Fungi</taxon>
        <taxon>Dikarya</taxon>
        <taxon>Basidiomycota</taxon>
        <taxon>Agaricomycotina</taxon>
        <taxon>Agaricomycetes</taxon>
        <taxon>Polyporales</taxon>
        <taxon>Rhodofomes</taxon>
    </lineage>
</organism>
<reference evidence="2 3" key="1">
    <citation type="journal article" date="2021" name="Environ. Microbiol.">
        <title>Gene family expansions and transcriptome signatures uncover fungal adaptations to wood decay.</title>
        <authorList>
            <person name="Hage H."/>
            <person name="Miyauchi S."/>
            <person name="Viragh M."/>
            <person name="Drula E."/>
            <person name="Min B."/>
            <person name="Chaduli D."/>
            <person name="Navarro D."/>
            <person name="Favel A."/>
            <person name="Norest M."/>
            <person name="Lesage-Meessen L."/>
            <person name="Balint B."/>
            <person name="Merenyi Z."/>
            <person name="de Eugenio L."/>
            <person name="Morin E."/>
            <person name="Martinez A.T."/>
            <person name="Baldrian P."/>
            <person name="Stursova M."/>
            <person name="Martinez M.J."/>
            <person name="Novotny C."/>
            <person name="Magnuson J.K."/>
            <person name="Spatafora J.W."/>
            <person name="Maurice S."/>
            <person name="Pangilinan J."/>
            <person name="Andreopoulos W."/>
            <person name="LaButti K."/>
            <person name="Hundley H."/>
            <person name="Na H."/>
            <person name="Kuo A."/>
            <person name="Barry K."/>
            <person name="Lipzen A."/>
            <person name="Henrissat B."/>
            <person name="Riley R."/>
            <person name="Ahrendt S."/>
            <person name="Nagy L.G."/>
            <person name="Grigoriev I.V."/>
            <person name="Martin F."/>
            <person name="Rosso M.N."/>
        </authorList>
    </citation>
    <scope>NUCLEOTIDE SEQUENCE [LARGE SCALE GENOMIC DNA]</scope>
    <source>
        <strain evidence="2 3">CIRM-BRFM 1785</strain>
    </source>
</reference>
<keyword evidence="3" id="KW-1185">Reference proteome</keyword>
<feature type="region of interest" description="Disordered" evidence="1">
    <location>
        <begin position="90"/>
        <end position="134"/>
    </location>
</feature>
<accession>A0ABQ8JXZ0</accession>
<evidence type="ECO:0000313" key="3">
    <source>
        <dbReference type="Proteomes" id="UP000814176"/>
    </source>
</evidence>
<comment type="caution">
    <text evidence="2">The sequence shown here is derived from an EMBL/GenBank/DDBJ whole genome shotgun (WGS) entry which is preliminary data.</text>
</comment>
<dbReference type="EMBL" id="JADCUA010000043">
    <property type="protein sequence ID" value="KAH9829106.1"/>
    <property type="molecule type" value="Genomic_DNA"/>
</dbReference>
<feature type="compositionally biased region" description="Low complexity" evidence="1">
    <location>
        <begin position="196"/>
        <end position="205"/>
    </location>
</feature>
<evidence type="ECO:0000313" key="2">
    <source>
        <dbReference type="EMBL" id="KAH9829106.1"/>
    </source>
</evidence>
<sequence length="205" mass="22916">MRKRAMYLSEPHTLLSILRFWWRDVWDGQGGVGAFIRSIATNAPHIRRDRKVPARSSPLSPVPRPRTYTHLSFLSPTRLCTFVPSPKHTTSSSKLVERTGRAHRTPDTWKNPPRASVVPPDTQQTRRVCPSSHPTPQLLLRRELATGHARLAWALICDGSTTSPISHCTDLDGIPPETECASRGPPRARRARARGRQCSAALGRQ</sequence>
<dbReference type="GeneID" id="72006112"/>
<proteinExistence type="predicted"/>
<gene>
    <name evidence="2" type="ORF">C8Q71DRAFT_791769</name>
</gene>
<feature type="compositionally biased region" description="Basic and acidic residues" evidence="1">
    <location>
        <begin position="95"/>
        <end position="107"/>
    </location>
</feature>
<name>A0ABQ8JXZ0_9APHY</name>
<feature type="compositionally biased region" description="Basic residues" evidence="1">
    <location>
        <begin position="186"/>
        <end position="195"/>
    </location>
</feature>
<protein>
    <submittedName>
        <fullName evidence="2">Uncharacterized protein</fullName>
    </submittedName>
</protein>
<evidence type="ECO:0000256" key="1">
    <source>
        <dbReference type="SAM" id="MobiDB-lite"/>
    </source>
</evidence>